<dbReference type="PANTHER" id="PTHR30345">
    <property type="entry name" value="RIBOSE-5-PHOSPHATE ISOMERASE B"/>
    <property type="match status" value="1"/>
</dbReference>
<evidence type="ECO:0000313" key="3">
    <source>
        <dbReference type="Proteomes" id="UP000177958"/>
    </source>
</evidence>
<dbReference type="EMBL" id="MFKX01000021">
    <property type="protein sequence ID" value="OGG57574.1"/>
    <property type="molecule type" value="Genomic_DNA"/>
</dbReference>
<dbReference type="Proteomes" id="UP000177958">
    <property type="component" value="Unassembled WGS sequence"/>
</dbReference>
<evidence type="ECO:0000256" key="1">
    <source>
        <dbReference type="ARBA" id="ARBA00008754"/>
    </source>
</evidence>
<protein>
    <recommendedName>
        <fullName evidence="4">Ribose-5-phosphate isomerase</fullName>
    </recommendedName>
</protein>
<proteinExistence type="inferred from homology"/>
<dbReference type="AlphaFoldDB" id="A0A1F6D802"/>
<dbReference type="GO" id="GO:0009052">
    <property type="term" value="P:pentose-phosphate shunt, non-oxidative branch"/>
    <property type="evidence" value="ECO:0007669"/>
    <property type="project" value="TreeGrafter"/>
</dbReference>
<sequence length="162" mass="17570">MKVYVAADHAGFELKNTLVEHLRALGYEAEDCGAASFDKDDDYPAIIAGAAKKLSEDVARNIESRAIVIGASGQGEAVVANRFKGVRCALYYGGAGEQRDVAGKTLDMITSTREHNNANALSLGARFLSVDEAKAVVKTWLEQPFSGEERHARRIKQIDELT</sequence>
<gene>
    <name evidence="2" type="ORF">A2853_01765</name>
</gene>
<comment type="caution">
    <text evidence="2">The sequence shown here is derived from an EMBL/GenBank/DDBJ whole genome shotgun (WGS) entry which is preliminary data.</text>
</comment>
<dbReference type="NCBIfam" id="TIGR00689">
    <property type="entry name" value="rpiB_lacA_lacB"/>
    <property type="match status" value="1"/>
</dbReference>
<dbReference type="InterPro" id="IPR036569">
    <property type="entry name" value="RpiB_LacA_LacB_sf"/>
</dbReference>
<comment type="similarity">
    <text evidence="1">Belongs to the LacAB/RpiB family.</text>
</comment>
<organism evidence="2 3">
    <name type="scientific">Candidatus Kaiserbacteria bacterium RIFCSPHIGHO2_01_FULL_55_17</name>
    <dbReference type="NCBI Taxonomy" id="1798484"/>
    <lineage>
        <taxon>Bacteria</taxon>
        <taxon>Candidatus Kaiseribacteriota</taxon>
    </lineage>
</organism>
<dbReference type="NCBIfam" id="NF004051">
    <property type="entry name" value="PRK05571.1"/>
    <property type="match status" value="1"/>
</dbReference>
<dbReference type="PANTHER" id="PTHR30345:SF0">
    <property type="entry name" value="DNA DAMAGE-REPAIR_TOLERATION PROTEIN DRT102"/>
    <property type="match status" value="1"/>
</dbReference>
<reference evidence="2 3" key="1">
    <citation type="journal article" date="2016" name="Nat. Commun.">
        <title>Thousands of microbial genomes shed light on interconnected biogeochemical processes in an aquifer system.</title>
        <authorList>
            <person name="Anantharaman K."/>
            <person name="Brown C.T."/>
            <person name="Hug L.A."/>
            <person name="Sharon I."/>
            <person name="Castelle C.J."/>
            <person name="Probst A.J."/>
            <person name="Thomas B.C."/>
            <person name="Singh A."/>
            <person name="Wilkins M.J."/>
            <person name="Karaoz U."/>
            <person name="Brodie E.L."/>
            <person name="Williams K.H."/>
            <person name="Hubbard S.S."/>
            <person name="Banfield J.F."/>
        </authorList>
    </citation>
    <scope>NUCLEOTIDE SEQUENCE [LARGE SCALE GENOMIC DNA]</scope>
</reference>
<dbReference type="Pfam" id="PF02502">
    <property type="entry name" value="LacAB_rpiB"/>
    <property type="match status" value="1"/>
</dbReference>
<dbReference type="GO" id="GO:0019316">
    <property type="term" value="P:D-allose catabolic process"/>
    <property type="evidence" value="ECO:0007669"/>
    <property type="project" value="TreeGrafter"/>
</dbReference>
<accession>A0A1F6D802</accession>
<dbReference type="Gene3D" id="3.40.1400.10">
    <property type="entry name" value="Sugar-phosphate isomerase, RpiB/LacA/LacB"/>
    <property type="match status" value="1"/>
</dbReference>
<dbReference type="InterPro" id="IPR003500">
    <property type="entry name" value="RpiB_LacA_LacB"/>
</dbReference>
<dbReference type="PIRSF" id="PIRSF005384">
    <property type="entry name" value="RpiB_LacA_B"/>
    <property type="match status" value="1"/>
</dbReference>
<evidence type="ECO:0000313" key="2">
    <source>
        <dbReference type="EMBL" id="OGG57574.1"/>
    </source>
</evidence>
<name>A0A1F6D802_9BACT</name>
<evidence type="ECO:0008006" key="4">
    <source>
        <dbReference type="Google" id="ProtNLM"/>
    </source>
</evidence>
<dbReference type="SUPFAM" id="SSF89623">
    <property type="entry name" value="Ribose/Galactose isomerase RpiB/AlsB"/>
    <property type="match status" value="1"/>
</dbReference>
<dbReference type="GO" id="GO:0004751">
    <property type="term" value="F:ribose-5-phosphate isomerase activity"/>
    <property type="evidence" value="ECO:0007669"/>
    <property type="project" value="TreeGrafter"/>
</dbReference>